<dbReference type="AlphaFoldDB" id="A0A5D8QAB8"/>
<dbReference type="InterPro" id="IPR017016">
    <property type="entry name" value="UCP033595"/>
</dbReference>
<reference evidence="1 2" key="1">
    <citation type="submission" date="2019-08" db="EMBL/GenBank/DDBJ databases">
        <title>Calorimonas adulescens gen. nov., sp. nov., an anaerobic thermophilic bacterium from Sakhalin hot spring.</title>
        <authorList>
            <person name="Khomyakova M.A."/>
            <person name="Merkel A.Y."/>
            <person name="Novikov A."/>
            <person name="Bonch-Osmolovskaya E.A."/>
            <person name="Slobodkin A.I."/>
        </authorList>
    </citation>
    <scope>NUCLEOTIDE SEQUENCE [LARGE SCALE GENOMIC DNA]</scope>
    <source>
        <strain evidence="1 2">A05MB</strain>
    </source>
</reference>
<comment type="caution">
    <text evidence="1">The sequence shown here is derived from an EMBL/GenBank/DDBJ whole genome shotgun (WGS) entry which is preliminary data.</text>
</comment>
<dbReference type="Proteomes" id="UP000322976">
    <property type="component" value="Unassembled WGS sequence"/>
</dbReference>
<proteinExistence type="predicted"/>
<keyword evidence="2" id="KW-1185">Reference proteome</keyword>
<accession>A0A5D8QAB8</accession>
<protein>
    <submittedName>
        <fullName evidence="1">Uncharacterized protein</fullName>
    </submittedName>
</protein>
<organism evidence="1 2">
    <name type="scientific">Calorimonas adulescens</name>
    <dbReference type="NCBI Taxonomy" id="2606906"/>
    <lineage>
        <taxon>Bacteria</taxon>
        <taxon>Bacillati</taxon>
        <taxon>Bacillota</taxon>
        <taxon>Clostridia</taxon>
        <taxon>Thermoanaerobacterales</taxon>
        <taxon>Thermoanaerobacteraceae</taxon>
        <taxon>Calorimonas</taxon>
    </lineage>
</organism>
<sequence>MTIKKIANNARTIEERDEIIVLSYYLVSGEITVSYEGEELILPSYGIEVMSETYRNGKKVDEGRERYENISPYCERVVELINHFADMFLSPVHLIDIMEERIEEYIEDFDRVIQKISRMAI</sequence>
<evidence type="ECO:0000313" key="2">
    <source>
        <dbReference type="Proteomes" id="UP000322976"/>
    </source>
</evidence>
<name>A0A5D8QAB8_9THEO</name>
<gene>
    <name evidence="1" type="ORF">FWJ32_10685</name>
</gene>
<dbReference type="EMBL" id="VTPS01000018">
    <property type="protein sequence ID" value="TZE81079.1"/>
    <property type="molecule type" value="Genomic_DNA"/>
</dbReference>
<dbReference type="RefSeq" id="WP_149545946.1">
    <property type="nucleotide sequence ID" value="NZ_VTPS01000018.1"/>
</dbReference>
<dbReference type="Pfam" id="PF20124">
    <property type="entry name" value="DUF6514"/>
    <property type="match status" value="1"/>
</dbReference>
<evidence type="ECO:0000313" key="1">
    <source>
        <dbReference type="EMBL" id="TZE81079.1"/>
    </source>
</evidence>